<evidence type="ECO:0000313" key="3">
    <source>
        <dbReference type="Proteomes" id="UP001274896"/>
    </source>
</evidence>
<dbReference type="EMBL" id="JAUCMX010000015">
    <property type="protein sequence ID" value="KAK3521573.1"/>
    <property type="molecule type" value="Genomic_DNA"/>
</dbReference>
<organism evidence="2 3">
    <name type="scientific">Hemibagrus guttatus</name>
    <dbReference type="NCBI Taxonomy" id="175788"/>
    <lineage>
        <taxon>Eukaryota</taxon>
        <taxon>Metazoa</taxon>
        <taxon>Chordata</taxon>
        <taxon>Craniata</taxon>
        <taxon>Vertebrata</taxon>
        <taxon>Euteleostomi</taxon>
        <taxon>Actinopterygii</taxon>
        <taxon>Neopterygii</taxon>
        <taxon>Teleostei</taxon>
        <taxon>Ostariophysi</taxon>
        <taxon>Siluriformes</taxon>
        <taxon>Bagridae</taxon>
        <taxon>Hemibagrus</taxon>
    </lineage>
</organism>
<sequence>MKVSRSKTEYMCVNEREGSGTVRLQGEEVKKVQEFKYLGSTVQSNGECGKESFSMASPNSSQTRVFASETTRAAVHLACQYASAASGVPPSQPGSIGLLLQFDGIPYFQCPPLCSGIETATGTRDLTATALDGCINNGGGEHGPLRLNVPKLPQDLIETLPEVGVEDPPDRGISKMFPTDPHNTFGSAKSVRHPPP</sequence>
<evidence type="ECO:0000256" key="1">
    <source>
        <dbReference type="SAM" id="MobiDB-lite"/>
    </source>
</evidence>
<gene>
    <name evidence="2" type="ORF">QTP70_013505</name>
</gene>
<evidence type="ECO:0000313" key="2">
    <source>
        <dbReference type="EMBL" id="KAK3521573.1"/>
    </source>
</evidence>
<accession>A0AAE0QIG3</accession>
<dbReference type="AlphaFoldDB" id="A0AAE0QIG3"/>
<feature type="region of interest" description="Disordered" evidence="1">
    <location>
        <begin position="162"/>
        <end position="196"/>
    </location>
</feature>
<name>A0AAE0QIG3_9TELE</name>
<dbReference type="Proteomes" id="UP001274896">
    <property type="component" value="Unassembled WGS sequence"/>
</dbReference>
<reference evidence="2" key="1">
    <citation type="submission" date="2023-06" db="EMBL/GenBank/DDBJ databases">
        <title>Male Hemibagrus guttatus genome.</title>
        <authorList>
            <person name="Bian C."/>
        </authorList>
    </citation>
    <scope>NUCLEOTIDE SEQUENCE</scope>
    <source>
        <strain evidence="2">Male_cb2023</strain>
        <tissue evidence="2">Muscle</tissue>
    </source>
</reference>
<keyword evidence="3" id="KW-1185">Reference proteome</keyword>
<protein>
    <submittedName>
        <fullName evidence="2">Uncharacterized protein</fullName>
    </submittedName>
</protein>
<comment type="caution">
    <text evidence="2">The sequence shown here is derived from an EMBL/GenBank/DDBJ whole genome shotgun (WGS) entry which is preliminary data.</text>
</comment>
<proteinExistence type="predicted"/>